<name>A0A811MUW2_9POAL</name>
<evidence type="ECO:0000259" key="6">
    <source>
        <dbReference type="SMART" id="SM00219"/>
    </source>
</evidence>
<keyword evidence="8" id="KW-1185">Reference proteome</keyword>
<dbReference type="InterPro" id="IPR011009">
    <property type="entry name" value="Kinase-like_dom_sf"/>
</dbReference>
<accession>A0A811MUW2</accession>
<reference evidence="7" key="1">
    <citation type="submission" date="2020-10" db="EMBL/GenBank/DDBJ databases">
        <authorList>
            <person name="Han B."/>
            <person name="Lu T."/>
            <person name="Zhao Q."/>
            <person name="Huang X."/>
            <person name="Zhao Y."/>
        </authorList>
    </citation>
    <scope>NUCLEOTIDE SEQUENCE</scope>
</reference>
<dbReference type="PANTHER" id="PTHR47983:SF32">
    <property type="entry name" value="PROTEIN KINASE DOMAIN-CONTAINING PROTEIN"/>
    <property type="match status" value="1"/>
</dbReference>
<organism evidence="7 8">
    <name type="scientific">Miscanthus lutarioriparius</name>
    <dbReference type="NCBI Taxonomy" id="422564"/>
    <lineage>
        <taxon>Eukaryota</taxon>
        <taxon>Viridiplantae</taxon>
        <taxon>Streptophyta</taxon>
        <taxon>Embryophyta</taxon>
        <taxon>Tracheophyta</taxon>
        <taxon>Spermatophyta</taxon>
        <taxon>Magnoliopsida</taxon>
        <taxon>Liliopsida</taxon>
        <taxon>Poales</taxon>
        <taxon>Poaceae</taxon>
        <taxon>PACMAD clade</taxon>
        <taxon>Panicoideae</taxon>
        <taxon>Andropogonodae</taxon>
        <taxon>Andropogoneae</taxon>
        <taxon>Saccharinae</taxon>
        <taxon>Miscanthus</taxon>
    </lineage>
</organism>
<keyword evidence="4" id="KW-0418">Kinase</keyword>
<dbReference type="InterPro" id="IPR052101">
    <property type="entry name" value="Plant_StressResp_Kinase"/>
</dbReference>
<keyword evidence="5" id="KW-0067">ATP-binding</keyword>
<dbReference type="AlphaFoldDB" id="A0A811MUW2"/>
<evidence type="ECO:0000256" key="4">
    <source>
        <dbReference type="ARBA" id="ARBA00022777"/>
    </source>
</evidence>
<proteinExistence type="predicted"/>
<dbReference type="GO" id="GO:0004713">
    <property type="term" value="F:protein tyrosine kinase activity"/>
    <property type="evidence" value="ECO:0007669"/>
    <property type="project" value="InterPro"/>
</dbReference>
<keyword evidence="3" id="KW-0547">Nucleotide-binding</keyword>
<dbReference type="GO" id="GO:0005524">
    <property type="term" value="F:ATP binding"/>
    <property type="evidence" value="ECO:0007669"/>
    <property type="project" value="UniProtKB-KW"/>
</dbReference>
<feature type="domain" description="Tyrosine-protein kinase catalytic" evidence="6">
    <location>
        <begin position="53"/>
        <end position="272"/>
    </location>
</feature>
<dbReference type="InterPro" id="IPR020635">
    <property type="entry name" value="Tyr_kinase_cat_dom"/>
</dbReference>
<protein>
    <recommendedName>
        <fullName evidence="6">Tyrosine-protein kinase catalytic domain-containing protein</fullName>
    </recommendedName>
</protein>
<sequence>MWSSKKSSADSESSSSTSYPPVFAVDRTEVAVATATGVPELTLRELNKATRSFSAAMLIGRGKNNTAVYRASLPIGDGKAAAVAKRLGHPPASLSLSGTWNASDDEFLRQQVLVLSRLRHDNLVRLLGYTIDTTAGVRVLLFEFADMGTLHDVLHGGWSTCTAARRGGRVAPGHQLHQGAAVPRLKIADYDLFMQLPSDEDKAVNAVEFSWCYLSAGAASILREGRVEGFMDPKLGTQYPPARALELARIAMCCLQENPKSRPSMADVAQTISCHIVSSETSMGQAG</sequence>
<evidence type="ECO:0000256" key="1">
    <source>
        <dbReference type="ARBA" id="ARBA00022553"/>
    </source>
</evidence>
<dbReference type="Gene3D" id="3.30.200.20">
    <property type="entry name" value="Phosphorylase Kinase, domain 1"/>
    <property type="match status" value="1"/>
</dbReference>
<keyword evidence="2" id="KW-0808">Transferase</keyword>
<evidence type="ECO:0000256" key="2">
    <source>
        <dbReference type="ARBA" id="ARBA00022679"/>
    </source>
</evidence>
<evidence type="ECO:0000313" key="7">
    <source>
        <dbReference type="EMBL" id="CAD6212795.1"/>
    </source>
</evidence>
<comment type="caution">
    <text evidence="7">The sequence shown here is derived from an EMBL/GenBank/DDBJ whole genome shotgun (WGS) entry which is preliminary data.</text>
</comment>
<dbReference type="SUPFAM" id="SSF56112">
    <property type="entry name" value="Protein kinase-like (PK-like)"/>
    <property type="match status" value="1"/>
</dbReference>
<evidence type="ECO:0000313" key="8">
    <source>
        <dbReference type="Proteomes" id="UP000604825"/>
    </source>
</evidence>
<gene>
    <name evidence="7" type="ORF">NCGR_LOCUS8535</name>
</gene>
<dbReference type="OrthoDB" id="1727301at2759"/>
<dbReference type="EMBL" id="CAJGYO010000002">
    <property type="protein sequence ID" value="CAD6212795.1"/>
    <property type="molecule type" value="Genomic_DNA"/>
</dbReference>
<dbReference type="PANTHER" id="PTHR47983">
    <property type="entry name" value="PTO-INTERACTING PROTEIN 1-LIKE"/>
    <property type="match status" value="1"/>
</dbReference>
<evidence type="ECO:0000256" key="5">
    <source>
        <dbReference type="ARBA" id="ARBA00022840"/>
    </source>
</evidence>
<dbReference type="Gene3D" id="1.10.510.10">
    <property type="entry name" value="Transferase(Phosphotransferase) domain 1"/>
    <property type="match status" value="1"/>
</dbReference>
<keyword evidence="1" id="KW-0597">Phosphoprotein</keyword>
<dbReference type="SMART" id="SM00219">
    <property type="entry name" value="TyrKc"/>
    <property type="match status" value="1"/>
</dbReference>
<dbReference type="Proteomes" id="UP000604825">
    <property type="component" value="Unassembled WGS sequence"/>
</dbReference>
<evidence type="ECO:0000256" key="3">
    <source>
        <dbReference type="ARBA" id="ARBA00022741"/>
    </source>
</evidence>